<evidence type="ECO:0000256" key="1">
    <source>
        <dbReference type="SAM" id="Phobius"/>
    </source>
</evidence>
<keyword evidence="1" id="KW-0812">Transmembrane</keyword>
<sequence>MTSREKRLYWGCAIVVGLMLVATWFILKAPTPQDSPQECRKAGGVWVDSRTNAFDGCMFTHIKR</sequence>
<reference evidence="2 3" key="1">
    <citation type="submission" date="2019-03" db="EMBL/GenBank/DDBJ databases">
        <authorList>
            <person name="Kwan A."/>
            <person name="Miller C."/>
            <person name="Herrmann A."/>
            <person name="Tang B.L."/>
            <person name="Shaffer C.D."/>
            <person name="Weston-Hafer K.A."/>
            <person name="Russell D.A."/>
            <person name="Pope W.H."/>
            <person name="Jacobs-Sera D."/>
            <person name="Hendrix R.W."/>
            <person name="Hatfull G.F."/>
        </authorList>
    </citation>
    <scope>NUCLEOTIDE SEQUENCE [LARGE SCALE GENOMIC DNA]</scope>
</reference>
<evidence type="ECO:0000313" key="2">
    <source>
        <dbReference type="EMBL" id="QBZ72465.1"/>
    </source>
</evidence>
<proteinExistence type="predicted"/>
<dbReference type="Proteomes" id="UP000297201">
    <property type="component" value="Segment"/>
</dbReference>
<keyword evidence="1" id="KW-0472">Membrane</keyword>
<organism evidence="2 3">
    <name type="scientific">Streptomyces phage Circinus</name>
    <dbReference type="NCBI Taxonomy" id="2562189"/>
    <lineage>
        <taxon>Viruses</taxon>
        <taxon>Duplodnaviria</taxon>
        <taxon>Heunggongvirae</taxon>
        <taxon>Uroviricota</taxon>
        <taxon>Caudoviricetes</taxon>
        <taxon>Stanwilliamsviridae</taxon>
        <taxon>Loccivirinae</taxon>
        <taxon>Wilnyevirus</taxon>
        <taxon>Wilnyevirus billnye</taxon>
    </lineage>
</organism>
<dbReference type="EMBL" id="MK620896">
    <property type="protein sequence ID" value="QBZ72465.1"/>
    <property type="molecule type" value="Genomic_DNA"/>
</dbReference>
<name>A0A4D6E3C2_9CAUD</name>
<gene>
    <name evidence="2" type="primary">212</name>
    <name evidence="2" type="ORF">SEA_CIRCINUS_212</name>
</gene>
<accession>A0A4D6E3C2</accession>
<protein>
    <submittedName>
        <fullName evidence="2">Uncharacterized protein</fullName>
    </submittedName>
</protein>
<feature type="transmembrane region" description="Helical" evidence="1">
    <location>
        <begin position="7"/>
        <end position="27"/>
    </location>
</feature>
<keyword evidence="1" id="KW-1133">Transmembrane helix</keyword>
<evidence type="ECO:0000313" key="3">
    <source>
        <dbReference type="Proteomes" id="UP000297201"/>
    </source>
</evidence>